<gene>
    <name evidence="1" type="ORF">DDB_G0272722</name>
</gene>
<accession>Q86IJ7</accession>
<dbReference type="RefSeq" id="XP_644857.1">
    <property type="nucleotide sequence ID" value="XM_639765.1"/>
</dbReference>
<dbReference type="HOGENOM" id="CLU_2241667_0_0_1"/>
<name>Q86IJ7_DICDI</name>
<dbReference type="KEGG" id="ddi:DDB_G0272722"/>
<evidence type="ECO:0000313" key="1">
    <source>
        <dbReference type="EMBL" id="EAL70998.1"/>
    </source>
</evidence>
<dbReference type="InParanoid" id="Q86IJ7"/>
<dbReference type="PaxDb" id="44689-DDB0168877"/>
<accession>Q559F9</accession>
<keyword evidence="2" id="KW-1185">Reference proteome</keyword>
<dbReference type="EMBL" id="AAFI02000008">
    <property type="protein sequence ID" value="EAL70998.1"/>
    <property type="molecule type" value="Genomic_DNA"/>
</dbReference>
<dbReference type="Proteomes" id="UP000002195">
    <property type="component" value="Unassembled WGS sequence"/>
</dbReference>
<dbReference type="VEuPathDB" id="AmoebaDB:DDB_G0272722"/>
<proteinExistence type="predicted"/>
<sequence>MINNETDYNNNEEDIDMESLESKSVSIESAKETLFEFLKGVIKNGWLRIIQHLFYDQQYRRVLTKKLSSNNSIYTQTELSLLLRHAISWDQFYIAEFFVDQMGLK</sequence>
<comment type="caution">
    <text evidence="1">The sequence shown here is derived from an EMBL/GenBank/DDBJ whole genome shotgun (WGS) entry which is preliminary data.</text>
</comment>
<dbReference type="GeneID" id="8618536"/>
<organism evidence="1 2">
    <name type="scientific">Dictyostelium discoideum</name>
    <name type="common">Social amoeba</name>
    <dbReference type="NCBI Taxonomy" id="44689"/>
    <lineage>
        <taxon>Eukaryota</taxon>
        <taxon>Amoebozoa</taxon>
        <taxon>Evosea</taxon>
        <taxon>Eumycetozoa</taxon>
        <taxon>Dictyostelia</taxon>
        <taxon>Dictyosteliales</taxon>
        <taxon>Dictyosteliaceae</taxon>
        <taxon>Dictyostelium</taxon>
    </lineage>
</organism>
<evidence type="ECO:0000313" key="2">
    <source>
        <dbReference type="Proteomes" id="UP000002195"/>
    </source>
</evidence>
<dbReference type="AlphaFoldDB" id="Q86IJ7"/>
<reference evidence="1 2" key="1">
    <citation type="journal article" date="2005" name="Nature">
        <title>The genome of the social amoeba Dictyostelium discoideum.</title>
        <authorList>
            <consortium name="The Dictyostelium discoideum Sequencing Consortium"/>
            <person name="Eichinger L."/>
            <person name="Pachebat J.A."/>
            <person name="Glockner G."/>
            <person name="Rajandream M.A."/>
            <person name="Sucgang R."/>
            <person name="Berriman M."/>
            <person name="Song J."/>
            <person name="Olsen R."/>
            <person name="Szafranski K."/>
            <person name="Xu Q."/>
            <person name="Tunggal B."/>
            <person name="Kummerfeld S."/>
            <person name="Madera M."/>
            <person name="Konfortov B.A."/>
            <person name="Rivero F."/>
            <person name="Bankier A.T."/>
            <person name="Lehmann R."/>
            <person name="Hamlin N."/>
            <person name="Davies R."/>
            <person name="Gaudet P."/>
            <person name="Fey P."/>
            <person name="Pilcher K."/>
            <person name="Chen G."/>
            <person name="Saunders D."/>
            <person name="Sodergren E."/>
            <person name="Davis P."/>
            <person name="Kerhornou A."/>
            <person name="Nie X."/>
            <person name="Hall N."/>
            <person name="Anjard C."/>
            <person name="Hemphill L."/>
            <person name="Bason N."/>
            <person name="Farbrother P."/>
            <person name="Desany B."/>
            <person name="Just E."/>
            <person name="Morio T."/>
            <person name="Rost R."/>
            <person name="Churcher C."/>
            <person name="Cooper J."/>
            <person name="Haydock S."/>
            <person name="van Driessche N."/>
            <person name="Cronin A."/>
            <person name="Goodhead I."/>
            <person name="Muzny D."/>
            <person name="Mourier T."/>
            <person name="Pain A."/>
            <person name="Lu M."/>
            <person name="Harper D."/>
            <person name="Lindsay R."/>
            <person name="Hauser H."/>
            <person name="James K."/>
            <person name="Quiles M."/>
            <person name="Madan Babu M."/>
            <person name="Saito T."/>
            <person name="Buchrieser C."/>
            <person name="Wardroper A."/>
            <person name="Felder M."/>
            <person name="Thangavelu M."/>
            <person name="Johnson D."/>
            <person name="Knights A."/>
            <person name="Loulseged H."/>
            <person name="Mungall K."/>
            <person name="Oliver K."/>
            <person name="Price C."/>
            <person name="Quail M.A."/>
            <person name="Urushihara H."/>
            <person name="Hernandez J."/>
            <person name="Rabbinowitsch E."/>
            <person name="Steffen D."/>
            <person name="Sanders M."/>
            <person name="Ma J."/>
            <person name="Kohara Y."/>
            <person name="Sharp S."/>
            <person name="Simmonds M."/>
            <person name="Spiegler S."/>
            <person name="Tivey A."/>
            <person name="Sugano S."/>
            <person name="White B."/>
            <person name="Walker D."/>
            <person name="Woodward J."/>
            <person name="Winckler T."/>
            <person name="Tanaka Y."/>
            <person name="Shaulsky G."/>
            <person name="Schleicher M."/>
            <person name="Weinstock G."/>
            <person name="Rosenthal A."/>
            <person name="Cox E.C."/>
            <person name="Chisholm R.L."/>
            <person name="Gibbs R."/>
            <person name="Loomis W.F."/>
            <person name="Platzer M."/>
            <person name="Kay R.R."/>
            <person name="Williams J."/>
            <person name="Dear P.H."/>
            <person name="Noegel A.A."/>
            <person name="Barrell B."/>
            <person name="Kuspa A."/>
        </authorList>
    </citation>
    <scope>NUCLEOTIDE SEQUENCE [LARGE SCALE GENOMIC DNA]</scope>
    <source>
        <strain evidence="1 2">AX4</strain>
    </source>
</reference>
<protein>
    <submittedName>
        <fullName evidence="1">Uncharacterized protein</fullName>
    </submittedName>
</protein>